<accession>A0A9W8TLC5</accession>
<proteinExistence type="predicted"/>
<evidence type="ECO:0000256" key="2">
    <source>
        <dbReference type="ARBA" id="ARBA00022833"/>
    </source>
</evidence>
<dbReference type="PANTHER" id="PTHR36206">
    <property type="entry name" value="ASPERCRYPTIN BIOSYNTHESIS CLUSTER-SPECIFIC TRANSCRIPTION REGULATOR ATNN-RELATED"/>
    <property type="match status" value="1"/>
</dbReference>
<keyword evidence="6" id="KW-0539">Nucleus</keyword>
<evidence type="ECO:0000256" key="5">
    <source>
        <dbReference type="ARBA" id="ARBA00023163"/>
    </source>
</evidence>
<evidence type="ECO:0000256" key="6">
    <source>
        <dbReference type="ARBA" id="ARBA00023242"/>
    </source>
</evidence>
<evidence type="ECO:0000256" key="1">
    <source>
        <dbReference type="ARBA" id="ARBA00022723"/>
    </source>
</evidence>
<evidence type="ECO:0000313" key="8">
    <source>
        <dbReference type="Proteomes" id="UP001148614"/>
    </source>
</evidence>
<organism evidence="7 8">
    <name type="scientific">Xylaria arbuscula</name>
    <dbReference type="NCBI Taxonomy" id="114810"/>
    <lineage>
        <taxon>Eukaryota</taxon>
        <taxon>Fungi</taxon>
        <taxon>Dikarya</taxon>
        <taxon>Ascomycota</taxon>
        <taxon>Pezizomycotina</taxon>
        <taxon>Sordariomycetes</taxon>
        <taxon>Xylariomycetidae</taxon>
        <taxon>Xylariales</taxon>
        <taxon>Xylariaceae</taxon>
        <taxon>Xylaria</taxon>
    </lineage>
</organism>
<dbReference type="PANTHER" id="PTHR36206:SF16">
    <property type="entry name" value="TRANSCRIPTION FACTOR DOMAIN-CONTAINING PROTEIN-RELATED"/>
    <property type="match status" value="1"/>
</dbReference>
<evidence type="ECO:0000256" key="3">
    <source>
        <dbReference type="ARBA" id="ARBA00023015"/>
    </source>
</evidence>
<comment type="caution">
    <text evidence="7">The sequence shown here is derived from an EMBL/GenBank/DDBJ whole genome shotgun (WGS) entry which is preliminary data.</text>
</comment>
<evidence type="ECO:0008006" key="9">
    <source>
        <dbReference type="Google" id="ProtNLM"/>
    </source>
</evidence>
<dbReference type="VEuPathDB" id="FungiDB:F4678DRAFT_166733"/>
<dbReference type="GO" id="GO:0003677">
    <property type="term" value="F:DNA binding"/>
    <property type="evidence" value="ECO:0007669"/>
    <property type="project" value="UniProtKB-KW"/>
</dbReference>
<sequence length="411" mass="46512">MEPAVRHSVIAAASLYEQAHNHRDSITPLSNDDLVLSHYNSAIRHLKTMENESLVLLVCVVFVCIESLRGNRAAATAHSQHGISILRRVEETFPWVREHLSPIFRRLSVLPFFFLVPERSEANLLCLDDAIPSFSSFHDAEFYLDGILGRTVRLIRRCDVYRLGHLRHEDVPPHILAEQDLTRTLLKTWCSNFAQLESTSAGSGLAYMHRCNLLMKYQLYRVWVETCFAFHETAYDEWIDTFRAMMTSMTSLKPPGRPDRPQFTFEMGFIPLLYFVAMKCRCLETRLSALSLMKQLGAARENLWELVPMFASAKRLIEIEHGATLTGDGRLSGEPSCPGLPPDEVRVRDVTNEPQPVVQVVNGAEVIGRLGGFYMRTVDGRIYVRTEFLPQPSWMSESPIGTSALAAISAK</sequence>
<evidence type="ECO:0000256" key="4">
    <source>
        <dbReference type="ARBA" id="ARBA00023125"/>
    </source>
</evidence>
<gene>
    <name evidence="7" type="ORF">NPX13_g7275</name>
</gene>
<protein>
    <recommendedName>
        <fullName evidence="9">C6 zinc finger domain protein</fullName>
    </recommendedName>
</protein>
<name>A0A9W8TLC5_9PEZI</name>
<dbReference type="InterPro" id="IPR052360">
    <property type="entry name" value="Transcr_Regulatory_Proteins"/>
</dbReference>
<dbReference type="EMBL" id="JANPWZ010001404">
    <property type="protein sequence ID" value="KAJ3566062.1"/>
    <property type="molecule type" value="Genomic_DNA"/>
</dbReference>
<dbReference type="Proteomes" id="UP001148614">
    <property type="component" value="Unassembled WGS sequence"/>
</dbReference>
<keyword evidence="8" id="KW-1185">Reference proteome</keyword>
<keyword evidence="4" id="KW-0238">DNA-binding</keyword>
<reference evidence="7" key="1">
    <citation type="submission" date="2022-07" db="EMBL/GenBank/DDBJ databases">
        <title>Genome Sequence of Xylaria arbuscula.</title>
        <authorList>
            <person name="Buettner E."/>
        </authorList>
    </citation>
    <scope>NUCLEOTIDE SEQUENCE</scope>
    <source>
        <strain evidence="7">VT107</strain>
    </source>
</reference>
<keyword evidence="1" id="KW-0479">Metal-binding</keyword>
<keyword evidence="2" id="KW-0862">Zinc</keyword>
<keyword evidence="3" id="KW-0805">Transcription regulation</keyword>
<dbReference type="GO" id="GO:0046872">
    <property type="term" value="F:metal ion binding"/>
    <property type="evidence" value="ECO:0007669"/>
    <property type="project" value="UniProtKB-KW"/>
</dbReference>
<keyword evidence="5" id="KW-0804">Transcription</keyword>
<dbReference type="AlphaFoldDB" id="A0A9W8TLC5"/>
<evidence type="ECO:0000313" key="7">
    <source>
        <dbReference type="EMBL" id="KAJ3566062.1"/>
    </source>
</evidence>